<proteinExistence type="inferred from homology"/>
<feature type="transmembrane region" description="Helical" evidence="3">
    <location>
        <begin position="407"/>
        <end position="434"/>
    </location>
</feature>
<dbReference type="RefSeq" id="WP_022501375.1">
    <property type="nucleotide sequence ID" value="NZ_DAWDAH010000006.1"/>
</dbReference>
<protein>
    <submittedName>
        <fullName evidence="4">Spore germination protein</fullName>
    </submittedName>
</protein>
<accession>A0ABV1BSM1</accession>
<dbReference type="PIRSF" id="PIRSF005690">
    <property type="entry name" value="GerBA"/>
    <property type="match status" value="1"/>
</dbReference>
<evidence type="ECO:0000313" key="4">
    <source>
        <dbReference type="EMBL" id="MEQ2378307.1"/>
    </source>
</evidence>
<reference evidence="4 5" key="1">
    <citation type="submission" date="2024-03" db="EMBL/GenBank/DDBJ databases">
        <title>Human intestinal bacterial collection.</title>
        <authorList>
            <person name="Pauvert C."/>
            <person name="Hitch T.C.A."/>
            <person name="Clavel T."/>
        </authorList>
    </citation>
    <scope>NUCLEOTIDE SEQUENCE [LARGE SCALE GENOMIC DNA]</scope>
    <source>
        <strain evidence="4 5">CLA-AA-H255</strain>
    </source>
</reference>
<dbReference type="Pfam" id="PF03323">
    <property type="entry name" value="GerA"/>
    <property type="match status" value="1"/>
</dbReference>
<evidence type="ECO:0000256" key="3">
    <source>
        <dbReference type="SAM" id="Phobius"/>
    </source>
</evidence>
<feature type="transmembrane region" description="Helical" evidence="3">
    <location>
        <begin position="324"/>
        <end position="345"/>
    </location>
</feature>
<evidence type="ECO:0000313" key="5">
    <source>
        <dbReference type="Proteomes" id="UP001442364"/>
    </source>
</evidence>
<evidence type="ECO:0000256" key="2">
    <source>
        <dbReference type="ARBA" id="ARBA00023136"/>
    </source>
</evidence>
<sequence>MSDFSCNVKENIKRLETSLNVERNFDILQREVIIAGRKAGFFFIDGFVREDMAEKLMQFFYSLKESDITSLDIFLEKGMPYTEVTRSGNVDYVITQFLSGVSIMTIDGFDECLLIDCRTYPMRSVSEPWKDRVLRGSRDGFVETLVSNAALLRRRIRDPRFSMELYGVGRRSRSDVAICYISDSVDQSVLNRMRKLIQSIDVDALTMNIESLAECMFTHKWINPFPKFKYSERPDTATAAILDGNIVIMVDNSPAVMIIPASIFDIIEEADDFNFSPMIGSYLRITRFFFSIVTWILTPLWLLFVNNPDWVPEFMKFVLITDDITVPVLLQLLILELAVDGLKLAAVNTPTMLSTPLSIVAGIVVGEYAVSSGWFNPEALLYMAVVTVGTYGQTNFEMGYAFKFLRVLTLILTQIFNLGGFIAGVVISVLMIAFNRTITGKSYIYPLIPWDGKMLKRKVLRVRLPHSYK</sequence>
<keyword evidence="3" id="KW-0812">Transmembrane</keyword>
<feature type="transmembrane region" description="Helical" evidence="3">
    <location>
        <begin position="285"/>
        <end position="304"/>
    </location>
</feature>
<evidence type="ECO:0000256" key="1">
    <source>
        <dbReference type="ARBA" id="ARBA00005278"/>
    </source>
</evidence>
<dbReference type="Proteomes" id="UP001442364">
    <property type="component" value="Unassembled WGS sequence"/>
</dbReference>
<dbReference type="InterPro" id="IPR004995">
    <property type="entry name" value="Spore_Ger"/>
</dbReference>
<gene>
    <name evidence="4" type="ORF">WMO14_00215</name>
</gene>
<keyword evidence="2 3" id="KW-0472">Membrane</keyword>
<keyword evidence="3" id="KW-1133">Transmembrane helix</keyword>
<keyword evidence="5" id="KW-1185">Reference proteome</keyword>
<comment type="caution">
    <text evidence="4">The sequence shown here is derived from an EMBL/GenBank/DDBJ whole genome shotgun (WGS) entry which is preliminary data.</text>
</comment>
<dbReference type="EMBL" id="JBBMER010000001">
    <property type="protein sequence ID" value="MEQ2378307.1"/>
    <property type="molecule type" value="Genomic_DNA"/>
</dbReference>
<dbReference type="PANTHER" id="PTHR22550:SF9">
    <property type="entry name" value="STAGE V SPORULATION PROTEIN AF"/>
    <property type="match status" value="1"/>
</dbReference>
<organism evidence="4 5">
    <name type="scientific">[Lactobacillus] rogosae</name>
    <dbReference type="NCBI Taxonomy" id="706562"/>
    <lineage>
        <taxon>Bacteria</taxon>
        <taxon>Bacillati</taxon>
        <taxon>Bacillota</taxon>
        <taxon>Clostridia</taxon>
        <taxon>Lachnospirales</taxon>
        <taxon>Lachnospiraceae</taxon>
        <taxon>Lachnospira</taxon>
    </lineage>
</organism>
<name>A0ABV1BSM1_9FIRM</name>
<dbReference type="InterPro" id="IPR050768">
    <property type="entry name" value="UPF0353/GerABKA_families"/>
</dbReference>
<comment type="similarity">
    <text evidence="1">Belongs to the GerABKA family.</text>
</comment>
<dbReference type="PANTHER" id="PTHR22550">
    <property type="entry name" value="SPORE GERMINATION PROTEIN"/>
    <property type="match status" value="1"/>
</dbReference>